<name>A0A9X2HK79_9SPHN</name>
<evidence type="ECO:0000256" key="4">
    <source>
        <dbReference type="ARBA" id="ARBA00022456"/>
    </source>
</evidence>
<sequence length="386" mass="41823">MTDQFDLTEDQRAIQDMARKFTADAITPHAAEWDEQHHFPRDTVKAAAELGFGAIYVSGESGGIGLGRLESALIMEAMAYGCVPTSAFISIHNMASWMIDRFGGQTVKDKYLPSLISMDLIASYCLTEPSSGSDAAALKTRAVRDGDHYVVNGSKQFISGAGVNDIYVTMVRTGPNTPEGNGPKGITCMVIEKDMPGVSFGAKERKLGWNASPTAGVTFENVRVPVENIVGGEGEGFRIAMMGLDGGRLNIGATSLGGAQRCLDEAVKYTKERQQFGKAIADFQNTQFTLADMATELEAARALLYLAAAKVSANAPDKTKFAAMAKRFATDTGSSVVDRALQLHGGYGYLKDYPIERFWRDLRVNSILEGTNQVMRMIVGRELTRQ</sequence>
<organism evidence="12 13">
    <name type="scientific">Sphingomonas tagetis</name>
    <dbReference type="NCBI Taxonomy" id="2949092"/>
    <lineage>
        <taxon>Bacteria</taxon>
        <taxon>Pseudomonadati</taxon>
        <taxon>Pseudomonadota</taxon>
        <taxon>Alphaproteobacteria</taxon>
        <taxon>Sphingomonadales</taxon>
        <taxon>Sphingomonadaceae</taxon>
        <taxon>Sphingomonas</taxon>
    </lineage>
</organism>
<dbReference type="PROSITE" id="PS00072">
    <property type="entry name" value="ACYL_COA_DH_1"/>
    <property type="match status" value="1"/>
</dbReference>
<keyword evidence="4" id="KW-0101">Branched-chain amino acid catabolism</keyword>
<dbReference type="GO" id="GO:0050660">
    <property type="term" value="F:flavin adenine dinucleotide binding"/>
    <property type="evidence" value="ECO:0007669"/>
    <property type="project" value="InterPro"/>
</dbReference>
<dbReference type="Gene3D" id="2.40.110.10">
    <property type="entry name" value="Butyryl-CoA Dehydrogenase, subunit A, domain 2"/>
    <property type="match status" value="1"/>
</dbReference>
<evidence type="ECO:0000313" key="12">
    <source>
        <dbReference type="EMBL" id="MCP3732428.1"/>
    </source>
</evidence>
<dbReference type="FunFam" id="2.40.110.10:FF:000001">
    <property type="entry name" value="Acyl-CoA dehydrogenase, mitochondrial"/>
    <property type="match status" value="1"/>
</dbReference>
<dbReference type="SUPFAM" id="SSF56645">
    <property type="entry name" value="Acyl-CoA dehydrogenase NM domain-like"/>
    <property type="match status" value="1"/>
</dbReference>
<evidence type="ECO:0000256" key="1">
    <source>
        <dbReference type="ARBA" id="ARBA00001974"/>
    </source>
</evidence>
<reference evidence="12" key="1">
    <citation type="submission" date="2022-05" db="EMBL/GenBank/DDBJ databases">
        <title>Sphingomonas sp. strain MG17 Genome sequencing and assembly.</title>
        <authorList>
            <person name="Kim I."/>
        </authorList>
    </citation>
    <scope>NUCLEOTIDE SEQUENCE</scope>
    <source>
        <strain evidence="12">MG17</strain>
    </source>
</reference>
<evidence type="ECO:0000259" key="10">
    <source>
        <dbReference type="Pfam" id="PF02770"/>
    </source>
</evidence>
<dbReference type="FunFam" id="1.20.140.10:FF:000001">
    <property type="entry name" value="Acyl-CoA dehydrogenase"/>
    <property type="match status" value="1"/>
</dbReference>
<evidence type="ECO:0000259" key="9">
    <source>
        <dbReference type="Pfam" id="PF00441"/>
    </source>
</evidence>
<dbReference type="InterPro" id="IPR052547">
    <property type="entry name" value="Mito_Isobutyryl-CoADH"/>
</dbReference>
<dbReference type="InterPro" id="IPR046373">
    <property type="entry name" value="Acyl-CoA_Oxase/DH_mid-dom_sf"/>
</dbReference>
<keyword evidence="5 8" id="KW-0285">Flavoprotein</keyword>
<evidence type="ECO:0000259" key="11">
    <source>
        <dbReference type="Pfam" id="PF02771"/>
    </source>
</evidence>
<dbReference type="GO" id="GO:0003995">
    <property type="term" value="F:acyl-CoA dehydrogenase activity"/>
    <property type="evidence" value="ECO:0007669"/>
    <property type="project" value="InterPro"/>
</dbReference>
<dbReference type="InterPro" id="IPR037069">
    <property type="entry name" value="AcylCoA_DH/ox_N_sf"/>
</dbReference>
<dbReference type="InterPro" id="IPR006089">
    <property type="entry name" value="Acyl-CoA_DH_CS"/>
</dbReference>
<keyword evidence="13" id="KW-1185">Reference proteome</keyword>
<dbReference type="Gene3D" id="1.10.540.10">
    <property type="entry name" value="Acyl-CoA dehydrogenase/oxidase, N-terminal domain"/>
    <property type="match status" value="1"/>
</dbReference>
<dbReference type="PROSITE" id="PS00073">
    <property type="entry name" value="ACYL_COA_DH_2"/>
    <property type="match status" value="1"/>
</dbReference>
<dbReference type="InterPro" id="IPR009100">
    <property type="entry name" value="AcylCoA_DH/oxidase_NM_dom_sf"/>
</dbReference>
<evidence type="ECO:0000256" key="3">
    <source>
        <dbReference type="ARBA" id="ARBA00009347"/>
    </source>
</evidence>
<evidence type="ECO:0000313" key="13">
    <source>
        <dbReference type="Proteomes" id="UP001139451"/>
    </source>
</evidence>
<dbReference type="InterPro" id="IPR009075">
    <property type="entry name" value="AcylCo_DH/oxidase_C"/>
</dbReference>
<dbReference type="InterPro" id="IPR006091">
    <property type="entry name" value="Acyl-CoA_Oxase/DH_mid-dom"/>
</dbReference>
<evidence type="ECO:0000256" key="5">
    <source>
        <dbReference type="ARBA" id="ARBA00022630"/>
    </source>
</evidence>
<comment type="cofactor">
    <cofactor evidence="1 8">
        <name>FAD</name>
        <dbReference type="ChEBI" id="CHEBI:57692"/>
    </cofactor>
</comment>
<feature type="domain" description="Acyl-CoA dehydrogenase/oxidase N-terminal" evidence="11">
    <location>
        <begin position="8"/>
        <end position="118"/>
    </location>
</feature>
<dbReference type="InterPro" id="IPR013786">
    <property type="entry name" value="AcylCoA_DH/ox_N"/>
</dbReference>
<evidence type="ECO:0000256" key="2">
    <source>
        <dbReference type="ARBA" id="ARBA00005109"/>
    </source>
</evidence>
<keyword evidence="6 8" id="KW-0274">FAD</keyword>
<comment type="similarity">
    <text evidence="3 8">Belongs to the acyl-CoA dehydrogenase family.</text>
</comment>
<keyword evidence="7 8" id="KW-0560">Oxidoreductase</keyword>
<dbReference type="Pfam" id="PF02770">
    <property type="entry name" value="Acyl-CoA_dh_M"/>
    <property type="match status" value="1"/>
</dbReference>
<dbReference type="GO" id="GO:0009083">
    <property type="term" value="P:branched-chain amino acid catabolic process"/>
    <property type="evidence" value="ECO:0007669"/>
    <property type="project" value="UniProtKB-KW"/>
</dbReference>
<dbReference type="PIRSF" id="PIRSF016578">
    <property type="entry name" value="HsaA"/>
    <property type="match status" value="1"/>
</dbReference>
<evidence type="ECO:0000256" key="7">
    <source>
        <dbReference type="ARBA" id="ARBA00023002"/>
    </source>
</evidence>
<feature type="domain" description="Acyl-CoA oxidase/dehydrogenase middle" evidence="10">
    <location>
        <begin position="124"/>
        <end position="222"/>
    </location>
</feature>
<dbReference type="RefSeq" id="WP_254295861.1">
    <property type="nucleotide sequence ID" value="NZ_JAMLDX010000018.1"/>
</dbReference>
<dbReference type="InterPro" id="IPR036250">
    <property type="entry name" value="AcylCo_DH-like_C"/>
</dbReference>
<dbReference type="EMBL" id="JAMLDX010000018">
    <property type="protein sequence ID" value="MCP3732428.1"/>
    <property type="molecule type" value="Genomic_DNA"/>
</dbReference>
<feature type="domain" description="Acyl-CoA dehydrogenase/oxidase C-terminal" evidence="9">
    <location>
        <begin position="234"/>
        <end position="383"/>
    </location>
</feature>
<dbReference type="SUPFAM" id="SSF47203">
    <property type="entry name" value="Acyl-CoA dehydrogenase C-terminal domain-like"/>
    <property type="match status" value="1"/>
</dbReference>
<protein>
    <submittedName>
        <fullName evidence="12">Acyl-CoA dehydrogenase family protein</fullName>
    </submittedName>
</protein>
<evidence type="ECO:0000256" key="8">
    <source>
        <dbReference type="RuleBase" id="RU362125"/>
    </source>
</evidence>
<dbReference type="Pfam" id="PF00441">
    <property type="entry name" value="Acyl-CoA_dh_1"/>
    <property type="match status" value="1"/>
</dbReference>
<comment type="caution">
    <text evidence="12">The sequence shown here is derived from an EMBL/GenBank/DDBJ whole genome shotgun (WGS) entry which is preliminary data.</text>
</comment>
<dbReference type="Proteomes" id="UP001139451">
    <property type="component" value="Unassembled WGS sequence"/>
</dbReference>
<gene>
    <name evidence="12" type="ORF">M9978_18560</name>
</gene>
<evidence type="ECO:0000256" key="6">
    <source>
        <dbReference type="ARBA" id="ARBA00022827"/>
    </source>
</evidence>
<dbReference type="Gene3D" id="1.20.140.10">
    <property type="entry name" value="Butyryl-CoA Dehydrogenase, subunit A, domain 3"/>
    <property type="match status" value="1"/>
</dbReference>
<dbReference type="Pfam" id="PF02771">
    <property type="entry name" value="Acyl-CoA_dh_N"/>
    <property type="match status" value="1"/>
</dbReference>
<dbReference type="AlphaFoldDB" id="A0A9X2HK79"/>
<dbReference type="PANTHER" id="PTHR43831">
    <property type="entry name" value="ISOBUTYRYL-COA DEHYDROGENASE"/>
    <property type="match status" value="1"/>
</dbReference>
<comment type="pathway">
    <text evidence="2">Amino-acid degradation; L-valine degradation.</text>
</comment>
<accession>A0A9X2HK79</accession>
<dbReference type="PANTHER" id="PTHR43831:SF1">
    <property type="entry name" value="ISOBUTYRYL-COA DEHYDROGENASE, MITOCHONDRIAL"/>
    <property type="match status" value="1"/>
</dbReference>
<proteinExistence type="inferred from homology"/>